<dbReference type="Pfam" id="PF26343">
    <property type="entry name" value="VapC50_C"/>
    <property type="match status" value="1"/>
</dbReference>
<accession>A0A1N6CXV2</accession>
<gene>
    <name evidence="3" type="ORF">SAMN05878438_2728</name>
</gene>
<dbReference type="Proteomes" id="UP000185024">
    <property type="component" value="Unassembled WGS sequence"/>
</dbReference>
<evidence type="ECO:0000313" key="4">
    <source>
        <dbReference type="Proteomes" id="UP000185024"/>
    </source>
</evidence>
<proteinExistence type="predicted"/>
<feature type="domain" description="VapC50 C-terminal" evidence="2">
    <location>
        <begin position="131"/>
        <end position="184"/>
    </location>
</feature>
<dbReference type="EMBL" id="FSQX01000001">
    <property type="protein sequence ID" value="SIN71100.1"/>
    <property type="molecule type" value="Genomic_DNA"/>
</dbReference>
<dbReference type="Pfam" id="PF13470">
    <property type="entry name" value="PIN_3"/>
    <property type="match status" value="1"/>
</dbReference>
<evidence type="ECO:0000313" key="3">
    <source>
        <dbReference type="EMBL" id="SIN71100.1"/>
    </source>
</evidence>
<feature type="domain" description="PIN" evidence="1">
    <location>
        <begin position="7"/>
        <end position="113"/>
    </location>
</feature>
<dbReference type="AlphaFoldDB" id="A0A1N6CXV2"/>
<reference evidence="3 4" key="1">
    <citation type="submission" date="2016-11" db="EMBL/GenBank/DDBJ databases">
        <authorList>
            <person name="Jaros S."/>
            <person name="Januszkiewicz K."/>
            <person name="Wedrychowicz H."/>
        </authorList>
    </citation>
    <scope>NUCLEOTIDE SEQUENCE [LARGE SCALE GENOMIC DNA]</scope>
    <source>
        <strain evidence="3 4">ACAM 239</strain>
    </source>
</reference>
<sequence length="190" mass="21726">MSSFYTVVYDACVLYPAPLRSLLIHMAITDLFRARWSDLIHEEWIRNLLAQRSDLTREQLNRVRELMDLHTRDAVVSGFEPLIDGLVLPDPDDRHVLACAIHSGAEAIITFNLKDFPDEQLSKYDIRAIHPDEFIADMLSLSPGHIIQAVQNHRKSLKNPPFNANDYLGLLLNQKLPETVNALKTFEILL</sequence>
<evidence type="ECO:0000259" key="2">
    <source>
        <dbReference type="Pfam" id="PF26343"/>
    </source>
</evidence>
<dbReference type="InterPro" id="IPR002716">
    <property type="entry name" value="PIN_dom"/>
</dbReference>
<dbReference type="InterPro" id="IPR058652">
    <property type="entry name" value="VapC50_C"/>
</dbReference>
<protein>
    <submittedName>
        <fullName evidence="3">Predicted nucleic acid-binding protein, contains PIN domain</fullName>
    </submittedName>
</protein>
<name>A0A1N6CXV2_9GAMM</name>
<dbReference type="GeneID" id="97278597"/>
<evidence type="ECO:0000259" key="1">
    <source>
        <dbReference type="Pfam" id="PF13470"/>
    </source>
</evidence>
<organism evidence="3 4">
    <name type="scientific">Vreelandella aquamarina</name>
    <dbReference type="NCBI Taxonomy" id="77097"/>
    <lineage>
        <taxon>Bacteria</taxon>
        <taxon>Pseudomonadati</taxon>
        <taxon>Pseudomonadota</taxon>
        <taxon>Gammaproteobacteria</taxon>
        <taxon>Oceanospirillales</taxon>
        <taxon>Halomonadaceae</taxon>
        <taxon>Vreelandella</taxon>
    </lineage>
</organism>
<dbReference type="RefSeq" id="WP_074211472.1">
    <property type="nucleotide sequence ID" value="NZ_BJOI01000157.1"/>
</dbReference>